<dbReference type="InterPro" id="IPR036259">
    <property type="entry name" value="MFS_trans_sf"/>
</dbReference>
<dbReference type="InterPro" id="IPR011701">
    <property type="entry name" value="MFS"/>
</dbReference>
<dbReference type="Gene3D" id="1.20.1250.20">
    <property type="entry name" value="MFS general substrate transporter like domains"/>
    <property type="match status" value="1"/>
</dbReference>
<evidence type="ECO:0000256" key="5">
    <source>
        <dbReference type="ARBA" id="ARBA00023136"/>
    </source>
</evidence>
<keyword evidence="5 6" id="KW-0472">Membrane</keyword>
<name>Q0CV90_ASPTN</name>
<evidence type="ECO:0000313" key="8">
    <source>
        <dbReference type="EMBL" id="EAU37356.1"/>
    </source>
</evidence>
<keyword evidence="4 6" id="KW-1133">Transmembrane helix</keyword>
<feature type="transmembrane region" description="Helical" evidence="6">
    <location>
        <begin position="421"/>
        <end position="441"/>
    </location>
</feature>
<protein>
    <recommendedName>
        <fullName evidence="7">Major facilitator superfamily (MFS) profile domain-containing protein</fullName>
    </recommendedName>
</protein>
<feature type="transmembrane region" description="Helical" evidence="6">
    <location>
        <begin position="85"/>
        <end position="106"/>
    </location>
</feature>
<feature type="transmembrane region" description="Helical" evidence="6">
    <location>
        <begin position="143"/>
        <end position="164"/>
    </location>
</feature>
<dbReference type="Pfam" id="PF07690">
    <property type="entry name" value="MFS_1"/>
    <property type="match status" value="1"/>
</dbReference>
<comment type="subcellular location">
    <subcellularLocation>
        <location evidence="1">Cell membrane</location>
        <topology evidence="1">Multi-pass membrane protein</topology>
    </subcellularLocation>
</comment>
<evidence type="ECO:0000256" key="4">
    <source>
        <dbReference type="ARBA" id="ARBA00022989"/>
    </source>
</evidence>
<dbReference type="PANTHER" id="PTHR23502">
    <property type="entry name" value="MAJOR FACILITATOR SUPERFAMILY"/>
    <property type="match status" value="1"/>
</dbReference>
<dbReference type="STRING" id="341663.Q0CV90"/>
<feature type="transmembrane region" description="Helical" evidence="6">
    <location>
        <begin position="205"/>
        <end position="224"/>
    </location>
</feature>
<reference evidence="9" key="1">
    <citation type="submission" date="2005-09" db="EMBL/GenBank/DDBJ databases">
        <title>Annotation of the Aspergillus terreus NIH2624 genome.</title>
        <authorList>
            <person name="Birren B.W."/>
            <person name="Lander E.S."/>
            <person name="Galagan J.E."/>
            <person name="Nusbaum C."/>
            <person name="Devon K."/>
            <person name="Henn M."/>
            <person name="Ma L.-J."/>
            <person name="Jaffe D.B."/>
            <person name="Butler J."/>
            <person name="Alvarez P."/>
            <person name="Gnerre S."/>
            <person name="Grabherr M."/>
            <person name="Kleber M."/>
            <person name="Mauceli E.W."/>
            <person name="Brockman W."/>
            <person name="Rounsley S."/>
            <person name="Young S.K."/>
            <person name="LaButti K."/>
            <person name="Pushparaj V."/>
            <person name="DeCaprio D."/>
            <person name="Crawford M."/>
            <person name="Koehrsen M."/>
            <person name="Engels R."/>
            <person name="Montgomery P."/>
            <person name="Pearson M."/>
            <person name="Howarth C."/>
            <person name="Larson L."/>
            <person name="Luoma S."/>
            <person name="White J."/>
            <person name="Alvarado L."/>
            <person name="Kodira C.D."/>
            <person name="Zeng Q."/>
            <person name="Oleary S."/>
            <person name="Yandava C."/>
            <person name="Denning D.W."/>
            <person name="Nierman W.C."/>
            <person name="Milne T."/>
            <person name="Madden K."/>
        </authorList>
    </citation>
    <scope>NUCLEOTIDE SEQUENCE [LARGE SCALE GENOMIC DNA]</scope>
    <source>
        <strain evidence="9">NIH 2624 / FGSC A1156</strain>
    </source>
</reference>
<dbReference type="RefSeq" id="XP_001211572.1">
    <property type="nucleotide sequence ID" value="XM_001211572.1"/>
</dbReference>
<sequence length="502" mass="55444">MLVADGGENKPAPSECSSDVIIVDWSGPDDPENPFNWPEYKKWLVTVIAFFMTFVCLMNGTIITVAHEAINEEFNISDAHFPHSYWPVTSWAIGGGIFSLIVLPIMEDFGIRYTFLLTHLLLIIFVIPQAVARNFATLVITRFFAGGCVTILGNSAASIIGNVWQTEKERNKPVTLWIFGYLAGSSIGPVVGASIFQFLSWRWISYMQLIWYGIAFVVNVFALAESRDSVILKQRAKKLRAQGKNAYTQWELQGGSMRGLISVSVQRPLKMFFTEYVVFFSTLWSAFTVGTLYLFTQSVEQVFTGLYGWNPVQAGYVQAAVVIGQALGCSFSIISERLYFGSATRNKEIPGVPIPESRLYLSVGGGIIGMGGGMFVYAWTSYPDLPWIAPAVGLFMVGMGSVVVVTGLADYIVDAYSKYAGTVMGTVAMGENTLSAFLPLATMSMYKTMGFQWASTLLGFISLLLVVAPISFLLWGKKIRDRSPYIREAMMEKYADVLGETV</sequence>
<accession>Q0CV90</accession>
<evidence type="ECO:0000313" key="9">
    <source>
        <dbReference type="Proteomes" id="UP000007963"/>
    </source>
</evidence>
<feature type="transmembrane region" description="Helical" evidence="6">
    <location>
        <begin position="385"/>
        <end position="409"/>
    </location>
</feature>
<feature type="transmembrane region" description="Helical" evidence="6">
    <location>
        <begin position="359"/>
        <end position="379"/>
    </location>
</feature>
<organism evidence="8 9">
    <name type="scientific">Aspergillus terreus (strain NIH 2624 / FGSC A1156)</name>
    <dbReference type="NCBI Taxonomy" id="341663"/>
    <lineage>
        <taxon>Eukaryota</taxon>
        <taxon>Fungi</taxon>
        <taxon>Dikarya</taxon>
        <taxon>Ascomycota</taxon>
        <taxon>Pezizomycotina</taxon>
        <taxon>Eurotiomycetes</taxon>
        <taxon>Eurotiomycetidae</taxon>
        <taxon>Eurotiales</taxon>
        <taxon>Aspergillaceae</taxon>
        <taxon>Aspergillus</taxon>
        <taxon>Aspergillus subgen. Circumdati</taxon>
    </lineage>
</organism>
<keyword evidence="3 6" id="KW-0812">Transmembrane</keyword>
<evidence type="ECO:0000256" key="3">
    <source>
        <dbReference type="ARBA" id="ARBA00022692"/>
    </source>
</evidence>
<evidence type="ECO:0000256" key="6">
    <source>
        <dbReference type="SAM" id="Phobius"/>
    </source>
</evidence>
<dbReference type="eggNOG" id="KOG0255">
    <property type="taxonomic scope" value="Eukaryota"/>
</dbReference>
<evidence type="ECO:0000259" key="7">
    <source>
        <dbReference type="PROSITE" id="PS50850"/>
    </source>
</evidence>
<feature type="transmembrane region" description="Helical" evidence="6">
    <location>
        <begin position="113"/>
        <end position="131"/>
    </location>
</feature>
<evidence type="ECO:0000256" key="2">
    <source>
        <dbReference type="ARBA" id="ARBA00008335"/>
    </source>
</evidence>
<dbReference type="GeneID" id="4316805"/>
<feature type="domain" description="Major facilitator superfamily (MFS) profile" evidence="7">
    <location>
        <begin position="45"/>
        <end position="480"/>
    </location>
</feature>
<dbReference type="AlphaFoldDB" id="Q0CV90"/>
<dbReference type="VEuPathDB" id="FungiDB:ATEG_02394"/>
<evidence type="ECO:0000256" key="1">
    <source>
        <dbReference type="ARBA" id="ARBA00004651"/>
    </source>
</evidence>
<dbReference type="OMA" id="AFIVWGR"/>
<feature type="transmembrane region" description="Helical" evidence="6">
    <location>
        <begin position="316"/>
        <end position="339"/>
    </location>
</feature>
<feature type="transmembrane region" description="Helical" evidence="6">
    <location>
        <begin position="276"/>
        <end position="296"/>
    </location>
</feature>
<proteinExistence type="inferred from homology"/>
<dbReference type="PROSITE" id="PS50850">
    <property type="entry name" value="MFS"/>
    <property type="match status" value="1"/>
</dbReference>
<feature type="transmembrane region" description="Helical" evidence="6">
    <location>
        <begin position="453"/>
        <end position="475"/>
    </location>
</feature>
<dbReference type="HOGENOM" id="CLU_008455_0_5_1"/>
<dbReference type="FunFam" id="1.20.1250.20:FF:000082">
    <property type="entry name" value="MFS multidrug transporter, putative"/>
    <property type="match status" value="1"/>
</dbReference>
<feature type="transmembrane region" description="Helical" evidence="6">
    <location>
        <begin position="43"/>
        <end position="65"/>
    </location>
</feature>
<dbReference type="SUPFAM" id="SSF103473">
    <property type="entry name" value="MFS general substrate transporter"/>
    <property type="match status" value="1"/>
</dbReference>
<dbReference type="EMBL" id="CH476596">
    <property type="protein sequence ID" value="EAU37356.1"/>
    <property type="molecule type" value="Genomic_DNA"/>
</dbReference>
<feature type="transmembrane region" description="Helical" evidence="6">
    <location>
        <begin position="176"/>
        <end position="199"/>
    </location>
</feature>
<dbReference type="InterPro" id="IPR020846">
    <property type="entry name" value="MFS_dom"/>
</dbReference>
<gene>
    <name evidence="8" type="ORF">ATEG_02394</name>
</gene>
<dbReference type="GO" id="GO:0005886">
    <property type="term" value="C:plasma membrane"/>
    <property type="evidence" value="ECO:0007669"/>
    <property type="project" value="UniProtKB-SubCell"/>
</dbReference>
<dbReference type="OrthoDB" id="5403280at2759"/>
<dbReference type="PANTHER" id="PTHR23502:SF52">
    <property type="entry name" value="MULTIDRUG TRANSPORTER, PUTATIVE (AFU_ORTHOLOGUE AFUA_2G17730)-RELATED"/>
    <property type="match status" value="1"/>
</dbReference>
<dbReference type="Proteomes" id="UP000007963">
    <property type="component" value="Unassembled WGS sequence"/>
</dbReference>
<comment type="similarity">
    <text evidence="2">Belongs to the major facilitator superfamily.</text>
</comment>
<dbReference type="GO" id="GO:0022857">
    <property type="term" value="F:transmembrane transporter activity"/>
    <property type="evidence" value="ECO:0007669"/>
    <property type="project" value="InterPro"/>
</dbReference>